<evidence type="ECO:0000313" key="3">
    <source>
        <dbReference type="Proteomes" id="UP001157114"/>
    </source>
</evidence>
<feature type="transmembrane region" description="Helical" evidence="1">
    <location>
        <begin position="124"/>
        <end position="147"/>
    </location>
</feature>
<feature type="transmembrane region" description="Helical" evidence="1">
    <location>
        <begin position="81"/>
        <end position="104"/>
    </location>
</feature>
<organism evidence="2 3">
    <name type="scientific">Paenibacillus glycanilyticus</name>
    <dbReference type="NCBI Taxonomy" id="126569"/>
    <lineage>
        <taxon>Bacteria</taxon>
        <taxon>Bacillati</taxon>
        <taxon>Bacillota</taxon>
        <taxon>Bacilli</taxon>
        <taxon>Bacillales</taxon>
        <taxon>Paenibacillaceae</taxon>
        <taxon>Paenibacillus</taxon>
    </lineage>
</organism>
<evidence type="ECO:0008006" key="4">
    <source>
        <dbReference type="Google" id="ProtNLM"/>
    </source>
</evidence>
<keyword evidence="1" id="KW-0812">Transmembrane</keyword>
<feature type="transmembrane region" description="Helical" evidence="1">
    <location>
        <begin position="47"/>
        <end position="69"/>
    </location>
</feature>
<dbReference type="RefSeq" id="WP_284241187.1">
    <property type="nucleotide sequence ID" value="NZ_BSSQ01000018.1"/>
</dbReference>
<evidence type="ECO:0000313" key="2">
    <source>
        <dbReference type="EMBL" id="GLX70428.1"/>
    </source>
</evidence>
<feature type="transmembrane region" description="Helical" evidence="1">
    <location>
        <begin position="154"/>
        <end position="174"/>
    </location>
</feature>
<protein>
    <recommendedName>
        <fullName evidence="4">DUF4386 family protein</fullName>
    </recommendedName>
</protein>
<keyword evidence="1" id="KW-0472">Membrane</keyword>
<sequence length="210" mass="22002">MSSASLYRLSGMILLIGVIVRIVSAIIPFLVSVNIQTESEDLQDPLVAAYYSLTFVSFSLIIIGLPAMYLRQSANSGKLGLTGLLIYIAGTLLDIACIATFTTVMPLLSEKSPELVDAVLDSNFAIFPLGAFLLCFLGAILLGIAVIKAKVFPAYVGALFIASPILYVLSSIIGNDIGGAIFNSLTAIALGIALGKVGLSLASTRRDVSP</sequence>
<feature type="transmembrane region" description="Helical" evidence="1">
    <location>
        <begin position="180"/>
        <end position="202"/>
    </location>
</feature>
<dbReference type="EMBL" id="BSSQ01000018">
    <property type="protein sequence ID" value="GLX70428.1"/>
    <property type="molecule type" value="Genomic_DNA"/>
</dbReference>
<evidence type="ECO:0000256" key="1">
    <source>
        <dbReference type="SAM" id="Phobius"/>
    </source>
</evidence>
<keyword evidence="1" id="KW-1133">Transmembrane helix</keyword>
<dbReference type="Proteomes" id="UP001157114">
    <property type="component" value="Unassembled WGS sequence"/>
</dbReference>
<keyword evidence="3" id="KW-1185">Reference proteome</keyword>
<gene>
    <name evidence="2" type="ORF">MU1_47740</name>
</gene>
<proteinExistence type="predicted"/>
<comment type="caution">
    <text evidence="2">The sequence shown here is derived from an EMBL/GenBank/DDBJ whole genome shotgun (WGS) entry which is preliminary data.</text>
</comment>
<accession>A0ABQ6GM38</accession>
<reference evidence="2 3" key="1">
    <citation type="submission" date="2023-03" db="EMBL/GenBank/DDBJ databases">
        <title>Draft genome sequence of the bacteria which degrade cell wall of Tricholomamatutake.</title>
        <authorList>
            <person name="Konishi Y."/>
            <person name="Fukuta Y."/>
            <person name="Shirasaka N."/>
        </authorList>
    </citation>
    <scope>NUCLEOTIDE SEQUENCE [LARGE SCALE GENOMIC DNA]</scope>
    <source>
        <strain evidence="3">mu1</strain>
    </source>
</reference>
<name>A0ABQ6GM38_9BACL</name>
<feature type="transmembrane region" description="Helical" evidence="1">
    <location>
        <begin position="12"/>
        <end position="35"/>
    </location>
</feature>